<name>A0A9J6DWF8_RHIMP</name>
<evidence type="ECO:0000313" key="9">
    <source>
        <dbReference type="EMBL" id="KAH8026511.1"/>
    </source>
</evidence>
<dbReference type="Proteomes" id="UP000821866">
    <property type="component" value="Unassembled WGS sequence"/>
</dbReference>
<comment type="subcellular location">
    <subcellularLocation>
        <location evidence="1">Golgi apparatus membrane</location>
        <topology evidence="1">Single-pass type II membrane protein</topology>
    </subcellularLocation>
    <subcellularLocation>
        <location evidence="7">Golgi apparatus</location>
        <location evidence="7">Golgi stack membrane</location>
        <topology evidence="7">Single-pass type II membrane protein</topology>
    </subcellularLocation>
</comment>
<keyword evidence="6 7" id="KW-0333">Golgi apparatus</keyword>
<evidence type="ECO:0000256" key="7">
    <source>
        <dbReference type="RuleBase" id="RU003832"/>
    </source>
</evidence>
<dbReference type="InterPro" id="IPR038577">
    <property type="entry name" value="GT10-like_C_sf"/>
</dbReference>
<feature type="domain" description="Fucosyltransferase C-terminal" evidence="8">
    <location>
        <begin position="1"/>
        <end position="74"/>
    </location>
</feature>
<comment type="caution">
    <text evidence="9">The sequence shown here is derived from an EMBL/GenBank/DDBJ whole genome shotgun (WGS) entry which is preliminary data.</text>
</comment>
<sequence length="99" mass="11690">MGASREEYRAAAPYHSYIHVDDFASPKELAEYLRHLSSNHSLYNQYFEWKGTGEFVNTYFWCRLCAMLHAPPPPAETRRTLEVYKWWKHNACTTVDSSR</sequence>
<dbReference type="GO" id="GO:0032580">
    <property type="term" value="C:Golgi cisterna membrane"/>
    <property type="evidence" value="ECO:0007669"/>
    <property type="project" value="UniProtKB-SubCell"/>
</dbReference>
<gene>
    <name evidence="9" type="ORF">HPB51_021123</name>
</gene>
<keyword evidence="7" id="KW-0812">Transmembrane</keyword>
<comment type="pathway">
    <text evidence="2">Protein modification; protein glycosylation.</text>
</comment>
<proteinExistence type="inferred from homology"/>
<keyword evidence="7" id="KW-0472">Membrane</keyword>
<dbReference type="InterPro" id="IPR055270">
    <property type="entry name" value="Glyco_tran_10_C"/>
</dbReference>
<dbReference type="EMBL" id="JABSTU010000007">
    <property type="protein sequence ID" value="KAH8026511.1"/>
    <property type="molecule type" value="Genomic_DNA"/>
</dbReference>
<dbReference type="SUPFAM" id="SSF53756">
    <property type="entry name" value="UDP-Glycosyltransferase/glycogen phosphorylase"/>
    <property type="match status" value="1"/>
</dbReference>
<evidence type="ECO:0000256" key="1">
    <source>
        <dbReference type="ARBA" id="ARBA00004323"/>
    </source>
</evidence>
<dbReference type="AlphaFoldDB" id="A0A9J6DWF8"/>
<accession>A0A9J6DWF8</accession>
<protein>
    <recommendedName>
        <fullName evidence="7">Fucosyltransferase</fullName>
        <ecNumber evidence="7">2.4.1.-</ecNumber>
    </recommendedName>
</protein>
<evidence type="ECO:0000256" key="6">
    <source>
        <dbReference type="ARBA" id="ARBA00023034"/>
    </source>
</evidence>
<dbReference type="Gene3D" id="3.40.50.11660">
    <property type="entry name" value="Glycosyl transferase family 10, C-terminal domain"/>
    <property type="match status" value="1"/>
</dbReference>
<reference evidence="9" key="1">
    <citation type="journal article" date="2020" name="Cell">
        <title>Large-Scale Comparative Analyses of Tick Genomes Elucidate Their Genetic Diversity and Vector Capacities.</title>
        <authorList>
            <consortium name="Tick Genome and Microbiome Consortium (TIGMIC)"/>
            <person name="Jia N."/>
            <person name="Wang J."/>
            <person name="Shi W."/>
            <person name="Du L."/>
            <person name="Sun Y."/>
            <person name="Zhan W."/>
            <person name="Jiang J.F."/>
            <person name="Wang Q."/>
            <person name="Zhang B."/>
            <person name="Ji P."/>
            <person name="Bell-Sakyi L."/>
            <person name="Cui X.M."/>
            <person name="Yuan T.T."/>
            <person name="Jiang B.G."/>
            <person name="Yang W.F."/>
            <person name="Lam T.T."/>
            <person name="Chang Q.C."/>
            <person name="Ding S.J."/>
            <person name="Wang X.J."/>
            <person name="Zhu J.G."/>
            <person name="Ruan X.D."/>
            <person name="Zhao L."/>
            <person name="Wei J.T."/>
            <person name="Ye R.Z."/>
            <person name="Que T.C."/>
            <person name="Du C.H."/>
            <person name="Zhou Y.H."/>
            <person name="Cheng J.X."/>
            <person name="Dai P.F."/>
            <person name="Guo W.B."/>
            <person name="Han X.H."/>
            <person name="Huang E.J."/>
            <person name="Li L.F."/>
            <person name="Wei W."/>
            <person name="Gao Y.C."/>
            <person name="Liu J.Z."/>
            <person name="Shao H.Z."/>
            <person name="Wang X."/>
            <person name="Wang C.C."/>
            <person name="Yang T.C."/>
            <person name="Huo Q.B."/>
            <person name="Li W."/>
            <person name="Chen H.Y."/>
            <person name="Chen S.E."/>
            <person name="Zhou L.G."/>
            <person name="Ni X.B."/>
            <person name="Tian J.H."/>
            <person name="Sheng Y."/>
            <person name="Liu T."/>
            <person name="Pan Y.S."/>
            <person name="Xia L.Y."/>
            <person name="Li J."/>
            <person name="Zhao F."/>
            <person name="Cao W.C."/>
        </authorList>
    </citation>
    <scope>NUCLEOTIDE SEQUENCE</scope>
    <source>
        <strain evidence="9">Rmic-2018</strain>
    </source>
</reference>
<dbReference type="InterPro" id="IPR001503">
    <property type="entry name" value="Glyco_trans_10"/>
</dbReference>
<evidence type="ECO:0000313" key="10">
    <source>
        <dbReference type="Proteomes" id="UP000821866"/>
    </source>
</evidence>
<comment type="similarity">
    <text evidence="3 7">Belongs to the glycosyltransferase 10 family.</text>
</comment>
<evidence type="ECO:0000256" key="5">
    <source>
        <dbReference type="ARBA" id="ARBA00022679"/>
    </source>
</evidence>
<dbReference type="GO" id="GO:0008417">
    <property type="term" value="F:fucosyltransferase activity"/>
    <property type="evidence" value="ECO:0007669"/>
    <property type="project" value="InterPro"/>
</dbReference>
<dbReference type="EC" id="2.4.1.-" evidence="7"/>
<reference evidence="9" key="2">
    <citation type="submission" date="2021-09" db="EMBL/GenBank/DDBJ databases">
        <authorList>
            <person name="Jia N."/>
            <person name="Wang J."/>
            <person name="Shi W."/>
            <person name="Du L."/>
            <person name="Sun Y."/>
            <person name="Zhan W."/>
            <person name="Jiang J."/>
            <person name="Wang Q."/>
            <person name="Zhang B."/>
            <person name="Ji P."/>
            <person name="Sakyi L.B."/>
            <person name="Cui X."/>
            <person name="Yuan T."/>
            <person name="Jiang B."/>
            <person name="Yang W."/>
            <person name="Lam T.T.-Y."/>
            <person name="Chang Q."/>
            <person name="Ding S."/>
            <person name="Wang X."/>
            <person name="Zhu J."/>
            <person name="Ruan X."/>
            <person name="Zhao L."/>
            <person name="Wei J."/>
            <person name="Que T."/>
            <person name="Du C."/>
            <person name="Cheng J."/>
            <person name="Dai P."/>
            <person name="Han X."/>
            <person name="Huang E."/>
            <person name="Gao Y."/>
            <person name="Liu J."/>
            <person name="Shao H."/>
            <person name="Ye R."/>
            <person name="Li L."/>
            <person name="Wei W."/>
            <person name="Wang X."/>
            <person name="Wang C."/>
            <person name="Huo Q."/>
            <person name="Li W."/>
            <person name="Guo W."/>
            <person name="Chen H."/>
            <person name="Chen S."/>
            <person name="Zhou L."/>
            <person name="Zhou L."/>
            <person name="Ni X."/>
            <person name="Tian J."/>
            <person name="Zhou Y."/>
            <person name="Sheng Y."/>
            <person name="Liu T."/>
            <person name="Pan Y."/>
            <person name="Xia L."/>
            <person name="Li J."/>
            <person name="Zhao F."/>
            <person name="Cao W."/>
        </authorList>
    </citation>
    <scope>NUCLEOTIDE SEQUENCE</scope>
    <source>
        <strain evidence="9">Rmic-2018</strain>
        <tissue evidence="9">Larvae</tissue>
    </source>
</reference>
<keyword evidence="10" id="KW-1185">Reference proteome</keyword>
<dbReference type="VEuPathDB" id="VectorBase:LOC119169686"/>
<dbReference type="PANTHER" id="PTHR48438">
    <property type="entry name" value="ALPHA-(1,3)-FUCOSYLTRANSFERASE C-RELATED"/>
    <property type="match status" value="1"/>
</dbReference>
<keyword evidence="4 7" id="KW-0328">Glycosyltransferase</keyword>
<evidence type="ECO:0000256" key="4">
    <source>
        <dbReference type="ARBA" id="ARBA00022676"/>
    </source>
</evidence>
<evidence type="ECO:0000256" key="2">
    <source>
        <dbReference type="ARBA" id="ARBA00004922"/>
    </source>
</evidence>
<evidence type="ECO:0000259" key="8">
    <source>
        <dbReference type="Pfam" id="PF00852"/>
    </source>
</evidence>
<organism evidence="9 10">
    <name type="scientific">Rhipicephalus microplus</name>
    <name type="common">Cattle tick</name>
    <name type="synonym">Boophilus microplus</name>
    <dbReference type="NCBI Taxonomy" id="6941"/>
    <lineage>
        <taxon>Eukaryota</taxon>
        <taxon>Metazoa</taxon>
        <taxon>Ecdysozoa</taxon>
        <taxon>Arthropoda</taxon>
        <taxon>Chelicerata</taxon>
        <taxon>Arachnida</taxon>
        <taxon>Acari</taxon>
        <taxon>Parasitiformes</taxon>
        <taxon>Ixodida</taxon>
        <taxon>Ixodoidea</taxon>
        <taxon>Ixodidae</taxon>
        <taxon>Rhipicephalinae</taxon>
        <taxon>Rhipicephalus</taxon>
        <taxon>Boophilus</taxon>
    </lineage>
</organism>
<evidence type="ECO:0000256" key="3">
    <source>
        <dbReference type="ARBA" id="ARBA00008919"/>
    </source>
</evidence>
<keyword evidence="5 7" id="KW-0808">Transferase</keyword>
<dbReference type="Pfam" id="PF00852">
    <property type="entry name" value="Glyco_transf_10"/>
    <property type="match status" value="1"/>
</dbReference>
<dbReference type="PANTHER" id="PTHR48438:SF1">
    <property type="entry name" value="ALPHA-(1,3)-FUCOSYLTRANSFERASE C-RELATED"/>
    <property type="match status" value="1"/>
</dbReference>
<dbReference type="GO" id="GO:0000139">
    <property type="term" value="C:Golgi membrane"/>
    <property type="evidence" value="ECO:0007669"/>
    <property type="project" value="UniProtKB-SubCell"/>
</dbReference>